<feature type="region of interest" description="Disordered" evidence="1">
    <location>
        <begin position="1"/>
        <end position="53"/>
    </location>
</feature>
<feature type="compositionally biased region" description="Acidic residues" evidence="1">
    <location>
        <begin position="276"/>
        <end position="298"/>
    </location>
</feature>
<accession>A0A5C3E554</accession>
<feature type="compositionally biased region" description="Polar residues" evidence="1">
    <location>
        <begin position="314"/>
        <end position="329"/>
    </location>
</feature>
<evidence type="ECO:0000313" key="2">
    <source>
        <dbReference type="EMBL" id="SPO25230.1"/>
    </source>
</evidence>
<gene>
    <name evidence="2" type="ORF">UTRI_02656_B</name>
</gene>
<feature type="region of interest" description="Disordered" evidence="1">
    <location>
        <begin position="264"/>
        <end position="329"/>
    </location>
</feature>
<reference evidence="2 3" key="1">
    <citation type="submission" date="2018-03" db="EMBL/GenBank/DDBJ databases">
        <authorList>
            <person name="Guldener U."/>
        </authorList>
    </citation>
    <scope>NUCLEOTIDE SEQUENCE [LARGE SCALE GENOMIC DNA]</scope>
    <source>
        <strain evidence="2 3">NBRC100155</strain>
    </source>
</reference>
<feature type="region of interest" description="Disordered" evidence="1">
    <location>
        <begin position="108"/>
        <end position="161"/>
    </location>
</feature>
<organism evidence="2 3">
    <name type="scientific">Ustilago trichophora</name>
    <dbReference type="NCBI Taxonomy" id="86804"/>
    <lineage>
        <taxon>Eukaryota</taxon>
        <taxon>Fungi</taxon>
        <taxon>Dikarya</taxon>
        <taxon>Basidiomycota</taxon>
        <taxon>Ustilaginomycotina</taxon>
        <taxon>Ustilaginomycetes</taxon>
        <taxon>Ustilaginales</taxon>
        <taxon>Ustilaginaceae</taxon>
        <taxon>Ustilago</taxon>
    </lineage>
</organism>
<sequence length="329" mass="34759">MSTALQPEQASTAASIAPARSETLPPSLASTDTTTATVNATQDPQKAISEPITGLTPQQVFQELQKCGYIDQLRRQMFDAFNASPAPKSQAAIVATVSKAAPANSDAQGALSTAQQSSVGSVSGVSSTQSTNSITTASTLEPTPTLATAPATDSTSASDPKITLDIGNKTSFLNYLSSGPLRYQVEKEHDSLRLDDARGQQSKLLKLLESENVDYPGAVEEGDATLYDLLVRHIVTDKHVVQGGTQGLLSRDGSLGRDVLRRIGETVGEMMKPDGKDDEAEDEEDDEDDEVGEEDEAGAESVERKPHGGDANAQPPSHETSAQTDMEQD</sequence>
<feature type="compositionally biased region" description="Polar residues" evidence="1">
    <location>
        <begin position="1"/>
        <end position="14"/>
    </location>
</feature>
<proteinExistence type="predicted"/>
<dbReference type="EMBL" id="OOIN01000010">
    <property type="protein sequence ID" value="SPO25230.1"/>
    <property type="molecule type" value="Genomic_DNA"/>
</dbReference>
<evidence type="ECO:0000256" key="1">
    <source>
        <dbReference type="SAM" id="MobiDB-lite"/>
    </source>
</evidence>
<protein>
    <submittedName>
        <fullName evidence="2">Uncharacterized protein</fullName>
    </submittedName>
</protein>
<feature type="compositionally biased region" description="Low complexity" evidence="1">
    <location>
        <begin position="112"/>
        <end position="160"/>
    </location>
</feature>
<name>A0A5C3E554_9BASI</name>
<dbReference type="AlphaFoldDB" id="A0A5C3E554"/>
<feature type="compositionally biased region" description="Low complexity" evidence="1">
    <location>
        <begin position="23"/>
        <end position="37"/>
    </location>
</feature>
<dbReference type="Proteomes" id="UP000324022">
    <property type="component" value="Unassembled WGS sequence"/>
</dbReference>
<keyword evidence="3" id="KW-1185">Reference proteome</keyword>
<evidence type="ECO:0000313" key="3">
    <source>
        <dbReference type="Proteomes" id="UP000324022"/>
    </source>
</evidence>
<dbReference type="OrthoDB" id="2556037at2759"/>